<keyword evidence="2" id="KW-1185">Reference proteome</keyword>
<proteinExistence type="predicted"/>
<dbReference type="OrthoDB" id="7696245at2759"/>
<name>A0A4Y2KX93_ARAVE</name>
<gene>
    <name evidence="1" type="ORF">AVEN_255998_1</name>
</gene>
<sequence length="99" mass="11044">MGAQIVPSTGRGEYCFRIHGQIYHRTSHLHPAEAGECVGFSESLQLSYEEDDEKTGTESPNFRLTLSGAHEGNLIFDVRLRVRQTHGHDGSSVELVFRS</sequence>
<dbReference type="EMBL" id="BGPR01005021">
    <property type="protein sequence ID" value="GBN05996.1"/>
    <property type="molecule type" value="Genomic_DNA"/>
</dbReference>
<protein>
    <submittedName>
        <fullName evidence="1">Uncharacterized protein</fullName>
    </submittedName>
</protein>
<reference evidence="1 2" key="1">
    <citation type="journal article" date="2019" name="Sci. Rep.">
        <title>Orb-weaving spider Araneus ventricosus genome elucidates the spidroin gene catalogue.</title>
        <authorList>
            <person name="Kono N."/>
            <person name="Nakamura H."/>
            <person name="Ohtoshi R."/>
            <person name="Moran D.A.P."/>
            <person name="Shinohara A."/>
            <person name="Yoshida Y."/>
            <person name="Fujiwara M."/>
            <person name="Mori M."/>
            <person name="Tomita M."/>
            <person name="Arakawa K."/>
        </authorList>
    </citation>
    <scope>NUCLEOTIDE SEQUENCE [LARGE SCALE GENOMIC DNA]</scope>
</reference>
<evidence type="ECO:0000313" key="1">
    <source>
        <dbReference type="EMBL" id="GBN05996.1"/>
    </source>
</evidence>
<evidence type="ECO:0000313" key="2">
    <source>
        <dbReference type="Proteomes" id="UP000499080"/>
    </source>
</evidence>
<dbReference type="Proteomes" id="UP000499080">
    <property type="component" value="Unassembled WGS sequence"/>
</dbReference>
<organism evidence="1 2">
    <name type="scientific">Araneus ventricosus</name>
    <name type="common">Orbweaver spider</name>
    <name type="synonym">Epeira ventricosa</name>
    <dbReference type="NCBI Taxonomy" id="182803"/>
    <lineage>
        <taxon>Eukaryota</taxon>
        <taxon>Metazoa</taxon>
        <taxon>Ecdysozoa</taxon>
        <taxon>Arthropoda</taxon>
        <taxon>Chelicerata</taxon>
        <taxon>Arachnida</taxon>
        <taxon>Araneae</taxon>
        <taxon>Araneomorphae</taxon>
        <taxon>Entelegynae</taxon>
        <taxon>Araneoidea</taxon>
        <taxon>Araneidae</taxon>
        <taxon>Araneus</taxon>
    </lineage>
</organism>
<accession>A0A4Y2KX93</accession>
<dbReference type="AlphaFoldDB" id="A0A4Y2KX93"/>
<comment type="caution">
    <text evidence="1">The sequence shown here is derived from an EMBL/GenBank/DDBJ whole genome shotgun (WGS) entry which is preliminary data.</text>
</comment>